<evidence type="ECO:0000313" key="2">
    <source>
        <dbReference type="Proteomes" id="UP001239111"/>
    </source>
</evidence>
<comment type="caution">
    <text evidence="1">The sequence shown here is derived from an EMBL/GenBank/DDBJ whole genome shotgun (WGS) entry which is preliminary data.</text>
</comment>
<accession>A0ACC2PRH8</accession>
<dbReference type="EMBL" id="CM056741">
    <property type="protein sequence ID" value="KAJ8686093.1"/>
    <property type="molecule type" value="Genomic_DNA"/>
</dbReference>
<evidence type="ECO:0000313" key="1">
    <source>
        <dbReference type="EMBL" id="KAJ8686093.1"/>
    </source>
</evidence>
<reference evidence="1" key="1">
    <citation type="submission" date="2023-04" db="EMBL/GenBank/DDBJ databases">
        <title>A chromosome-level genome assembly of the parasitoid wasp Eretmocerus hayati.</title>
        <authorList>
            <person name="Zhong Y."/>
            <person name="Liu S."/>
            <person name="Liu Y."/>
        </authorList>
    </citation>
    <scope>NUCLEOTIDE SEQUENCE</scope>
    <source>
        <strain evidence="1">ZJU_SS_LIU_2023</strain>
    </source>
</reference>
<sequence length="139" mass="15897">MEIRATLDFDLKKDENLFDANEVTDESKKQAILLSQVNAETYNVIATVCKPKKPFHRHEFCQRMQLDQESISEYVAALRSIATDCQFEEKEDEQLLDQLIVGLKSEAIEEDLLKLEKPALDQSLKKTMSFEAANEGAEK</sequence>
<dbReference type="Proteomes" id="UP001239111">
    <property type="component" value="Chromosome 1"/>
</dbReference>
<name>A0ACC2PRH8_9HYME</name>
<gene>
    <name evidence="1" type="ORF">QAD02_021887</name>
</gene>
<protein>
    <submittedName>
        <fullName evidence="1">Uncharacterized protein</fullName>
    </submittedName>
</protein>
<proteinExistence type="predicted"/>
<organism evidence="1 2">
    <name type="scientific">Eretmocerus hayati</name>
    <dbReference type="NCBI Taxonomy" id="131215"/>
    <lineage>
        <taxon>Eukaryota</taxon>
        <taxon>Metazoa</taxon>
        <taxon>Ecdysozoa</taxon>
        <taxon>Arthropoda</taxon>
        <taxon>Hexapoda</taxon>
        <taxon>Insecta</taxon>
        <taxon>Pterygota</taxon>
        <taxon>Neoptera</taxon>
        <taxon>Endopterygota</taxon>
        <taxon>Hymenoptera</taxon>
        <taxon>Apocrita</taxon>
        <taxon>Proctotrupomorpha</taxon>
        <taxon>Chalcidoidea</taxon>
        <taxon>Aphelinidae</taxon>
        <taxon>Aphelininae</taxon>
        <taxon>Eretmocerus</taxon>
    </lineage>
</organism>
<keyword evidence="2" id="KW-1185">Reference proteome</keyword>